<keyword evidence="2" id="KW-0863">Zinc-finger</keyword>
<evidence type="ECO:0000256" key="3">
    <source>
        <dbReference type="ARBA" id="ARBA00022833"/>
    </source>
</evidence>
<feature type="region of interest" description="Disordered" evidence="4">
    <location>
        <begin position="1"/>
        <end position="239"/>
    </location>
</feature>
<accession>A0ABW9QP44</accession>
<keyword evidence="3" id="KW-0862">Zinc</keyword>
<dbReference type="PANTHER" id="PTHR30313:SF2">
    <property type="entry name" value="DNA PRIMASE"/>
    <property type="match status" value="1"/>
</dbReference>
<reference evidence="6 7" key="1">
    <citation type="submission" date="2019-11" db="EMBL/GenBank/DDBJ databases">
        <title>Acidiferrimicrobium australis gen. nov., sp. nov., an acidophilic and obligately heterotrophic, member of the Actinobacteria that catalyses dissimilatory oxido- reduction of iron isolated from metal-rich acidic water in Chile.</title>
        <authorList>
            <person name="Gonzalez D."/>
            <person name="Huber K."/>
            <person name="Hedrich S."/>
            <person name="Rojas-Villalobos C."/>
            <person name="Quatrini R."/>
            <person name="Dinamarca M.A."/>
            <person name="Schwarz A."/>
            <person name="Canales C."/>
            <person name="Nancucheo I."/>
        </authorList>
    </citation>
    <scope>NUCLEOTIDE SEQUENCE [LARGE SCALE GENOMIC DNA]</scope>
    <source>
        <strain evidence="6 7">USS-CCA1</strain>
    </source>
</reference>
<evidence type="ECO:0000256" key="2">
    <source>
        <dbReference type="ARBA" id="ARBA00022771"/>
    </source>
</evidence>
<dbReference type="Gene3D" id="3.90.980.10">
    <property type="entry name" value="DNA primase, catalytic core, N-terminal domain"/>
    <property type="match status" value="1"/>
</dbReference>
<dbReference type="PANTHER" id="PTHR30313">
    <property type="entry name" value="DNA PRIMASE"/>
    <property type="match status" value="1"/>
</dbReference>
<feature type="compositionally biased region" description="Basic residues" evidence="4">
    <location>
        <begin position="164"/>
        <end position="183"/>
    </location>
</feature>
<feature type="compositionally biased region" description="Pro residues" evidence="4">
    <location>
        <begin position="54"/>
        <end position="63"/>
    </location>
</feature>
<comment type="caution">
    <text evidence="6">The sequence shown here is derived from an EMBL/GenBank/DDBJ whole genome shotgun (WGS) entry which is preliminary data.</text>
</comment>
<feature type="domain" description="Zinc finger CHC2-type" evidence="5">
    <location>
        <begin position="279"/>
        <end position="326"/>
    </location>
</feature>
<dbReference type="Pfam" id="PF13155">
    <property type="entry name" value="Toprim_2"/>
    <property type="match status" value="1"/>
</dbReference>
<feature type="compositionally biased region" description="Low complexity" evidence="4">
    <location>
        <begin position="7"/>
        <end position="19"/>
    </location>
</feature>
<dbReference type="SMART" id="SM00400">
    <property type="entry name" value="ZnF_CHCC"/>
    <property type="match status" value="1"/>
</dbReference>
<dbReference type="InterPro" id="IPR013264">
    <property type="entry name" value="DNAG_N"/>
</dbReference>
<evidence type="ECO:0000256" key="1">
    <source>
        <dbReference type="ARBA" id="ARBA00022723"/>
    </source>
</evidence>
<dbReference type="Pfam" id="PF01807">
    <property type="entry name" value="Zn_ribbon_DnaG"/>
    <property type="match status" value="1"/>
</dbReference>
<gene>
    <name evidence="6" type="ORF">GHK86_01515</name>
</gene>
<dbReference type="SUPFAM" id="SSF57783">
    <property type="entry name" value="Zinc beta-ribbon"/>
    <property type="match status" value="1"/>
</dbReference>
<keyword evidence="1" id="KW-0479">Metal-binding</keyword>
<dbReference type="InterPro" id="IPR050219">
    <property type="entry name" value="DnaG_primase"/>
</dbReference>
<protein>
    <recommendedName>
        <fullName evidence="5">Zinc finger CHC2-type domain-containing protein</fullName>
    </recommendedName>
</protein>
<organism evidence="6 7">
    <name type="scientific">Acidiferrimicrobium australe</name>
    <dbReference type="NCBI Taxonomy" id="2664430"/>
    <lineage>
        <taxon>Bacteria</taxon>
        <taxon>Bacillati</taxon>
        <taxon>Actinomycetota</taxon>
        <taxon>Acidimicrobiia</taxon>
        <taxon>Acidimicrobiales</taxon>
        <taxon>Acidimicrobiaceae</taxon>
        <taxon>Acidiferrimicrobium</taxon>
    </lineage>
</organism>
<feature type="compositionally biased region" description="Basic residues" evidence="4">
    <location>
        <begin position="83"/>
        <end position="105"/>
    </location>
</feature>
<dbReference type="EMBL" id="WJHE01000062">
    <property type="protein sequence ID" value="MST31411.1"/>
    <property type="molecule type" value="Genomic_DNA"/>
</dbReference>
<proteinExistence type="predicted"/>
<dbReference type="InterPro" id="IPR036977">
    <property type="entry name" value="DNA_primase_Znf_CHC2"/>
</dbReference>
<evidence type="ECO:0000256" key="4">
    <source>
        <dbReference type="SAM" id="MobiDB-lite"/>
    </source>
</evidence>
<dbReference type="Pfam" id="PF08275">
    <property type="entry name" value="DNAG_N"/>
    <property type="match status" value="1"/>
</dbReference>
<evidence type="ECO:0000259" key="5">
    <source>
        <dbReference type="SMART" id="SM00400"/>
    </source>
</evidence>
<name>A0ABW9QP44_9ACTN</name>
<feature type="compositionally biased region" description="Polar residues" evidence="4">
    <location>
        <begin position="34"/>
        <end position="48"/>
    </location>
</feature>
<evidence type="ECO:0000313" key="7">
    <source>
        <dbReference type="Proteomes" id="UP000437736"/>
    </source>
</evidence>
<evidence type="ECO:0000313" key="6">
    <source>
        <dbReference type="EMBL" id="MST31411.1"/>
    </source>
</evidence>
<dbReference type="InterPro" id="IPR002694">
    <property type="entry name" value="Znf_CHC2"/>
</dbReference>
<sequence length="693" mass="75269">MPPTGWPAAPNSASPGSAPEWSSTPTRPAAGTCPSWSDTPTCEASGTETATATPQPPTPTPRRPPARRWRCEPAPDQPTHPAPPHRRRLARHGHRSTRTPTRLRLRGGSVARGARPVRDLGVDPTRPHRQDPARPHHRQRRPCHQPRSRRPPRRQRGDLAHPGPPRRLRRRPTRDRHHRRTSRAARPTRSAHRQAVTVGLPRPRAPRPLPPTRLADRTGTGKRRPARLARGSIPVSGPSPIEAALRRHRLAEAARRTGIALPTDTGSVTVRCPLPSHGHPDRTPSLRLYLDNDRYYCFGCAAKGDVIQWARDTESLGVHDAIRILDSGTSLTNTWAGMNTAAAGSRPQPAVGGASRPLKPGHAATPDPARTPPERVLAALASAWSYYTCPTLHARASAYLAGRSIDVEVLEAHTGWPETGHTPAKADGLVTALRARGFNDHELVDAGLAHRHPDSDAVSDFYRQRVLIPIRDSQQRVVGLIGRNVGDQQRWAKYKNPPRTAVYDKSVNLYQPLPAPADPNGHVIVVEGTLDAMAIAVAAIRSGRADRLCPVTQSGRELSPTQLDHILAMHPAEPVLGFDGDAAGRDAASRYVMEVAHRRRRVATTILPDNHDPASWLAEEGDNGLDAWRVDGSTRSLLIPGNLVVKQLTEKKAAGRQRGGSVGCPPLHVGRVARCSVVELPAEAAETAEGIPL</sequence>
<dbReference type="Proteomes" id="UP000437736">
    <property type="component" value="Unassembled WGS sequence"/>
</dbReference>
<feature type="region of interest" description="Disordered" evidence="4">
    <location>
        <begin position="342"/>
        <end position="372"/>
    </location>
</feature>
<dbReference type="Gene3D" id="3.40.1360.10">
    <property type="match status" value="1"/>
</dbReference>
<dbReference type="Gene3D" id="3.90.580.10">
    <property type="entry name" value="Zinc finger, CHC2-type domain"/>
    <property type="match status" value="1"/>
</dbReference>
<feature type="compositionally biased region" description="Basic and acidic residues" evidence="4">
    <location>
        <begin position="116"/>
        <end position="134"/>
    </location>
</feature>
<dbReference type="InterPro" id="IPR037068">
    <property type="entry name" value="DNA_primase_core_N_sf"/>
</dbReference>
<dbReference type="SUPFAM" id="SSF56731">
    <property type="entry name" value="DNA primase core"/>
    <property type="match status" value="1"/>
</dbReference>
<keyword evidence="7" id="KW-1185">Reference proteome</keyword>
<feature type="compositionally biased region" description="Basic residues" evidence="4">
    <location>
        <begin position="135"/>
        <end position="154"/>
    </location>
</feature>